<keyword evidence="8" id="KW-0539">Nucleus</keyword>
<dbReference type="GO" id="GO:0005829">
    <property type="term" value="C:cytosol"/>
    <property type="evidence" value="ECO:0007669"/>
    <property type="project" value="Ensembl"/>
</dbReference>
<reference evidence="10" key="1">
    <citation type="submission" date="2025-08" db="UniProtKB">
        <authorList>
            <consortium name="Ensembl"/>
        </authorList>
    </citation>
    <scope>IDENTIFICATION</scope>
</reference>
<dbReference type="GO" id="GO:0048536">
    <property type="term" value="P:spleen development"/>
    <property type="evidence" value="ECO:0007669"/>
    <property type="project" value="Ensembl"/>
</dbReference>
<evidence type="ECO:0000313" key="11">
    <source>
        <dbReference type="Proteomes" id="UP000233220"/>
    </source>
</evidence>
<keyword evidence="6" id="KW-0779">Telomere</keyword>
<sequence>MAPLHSSLGDRARPSLKTIREGRAPWLTPVISALWEAEGVWRWGRLRQESRLNPGGGGCSEQRSRHCTPASATKPEFVSKKKKKKSEKADRGDRSWDGCTEVPRGVSGMPEGEQREGVGGGEQTRPPVTPPIALRPREHPPLPRVELRRIMAAGPAQAPSTEQAWLEDAQVFIQKTLCPAVKEPNVQLTPLVIDCVKTVWLSQGRNQSSTLPLSYSFVSVQDLKTHQRLPCCSHLSWSSSAYQAWVQEAGPNGNPLPREQLLLLGTLTDLSGDLEQECRNGSLYVRDNTGILSCEVIDLDLSWLGHLLLFPSWSYLPPARWNSSEEGHLELWDAPVPVFPLTISPAPLTPIPVLYPESASRLLSHRNKLRGVQRNLAGNLVQLSSLVKSKEKAYFILSLGSSHSAVTRVSIIVQVPAQLVWHKALRPGTAYVLTELRVSNIRGRRHRVWMTSPTSRLLLLKPECVQELEPELEGPLLEADPKPLTMPSNSQDKKDPKDLVRDSRLLSYSGAVTGVLNEPAGLYELDGQLGLCLAYQQFRGLRRVMRPGVCLELQDVHLLQSVGGGTRRPVLAPCLRGAVLLQRFSRQKPGTYSSRQAYGASLYEQLVWERQLGLPLYLWATKALEELACKLCPHVLRHHQFLQHSSPGSPSLGLQLLAPTLDLLAPPRSPIRNPHNEILEEPHHCPLQKYTRLQTPSSFPTLATLKEEGQRKAWASFDPEVLLPLPEASHLPSCQLNRRLAWSWLCLLPSAFHPPQVLLGVLVASSHKGCLQLRDQSGSLPCLLLAKYSQPLSDPRLIGCLVRAERFQLIIERDVRSSFPSWKELSMPGFIQKQQARVYVQFYLADALILPVPRPFLHSATPSTPQTDPTGSEGPHLGQSRLFLLRHKEALMKRNICVSPGASPEVPKPTLSFYVSGSWLGGTQRKEETGWGLPEPQGNDDKDQKVRLSFFGSSVRWFEFLHPGQVYRLIAPGPGSPMLFETDGSSYMSRRPLELAGCAPGLTVQDNWTLELESSPDIQDVLDTNKALPESSLTDLLSGNFTDSLVSFSAEILFRTLCEPLPASLWIKPGNPGAVRRCVKLTVALETSDCEFPPHLDVYIEDPHLPPLLGLLPGARVHFSQLEKRVSRSHNVYCCFRTSTYVQVLSFPPETTVSVPLSHIYLAELLQGGQTPFQGTTSCHIVSVFSLQLFWVCAYCTSICPKGKCTRQGSTCPTQTSVSQAIIRLLVEDGTAEAVVTCRNHHVAAALGLCPSEWTSLLECVRVPGRVLLQFAGPGAQLESSARVDEPMTVFLWTLCTSPSVLRPIVLSFELERKPSNIVPLEPPRLQRFQCGELPFLTHVHPRLRLSCLSIQESDHSSSLGFLASSC</sequence>
<evidence type="ECO:0000313" key="10">
    <source>
        <dbReference type="Ensembl" id="ENSSBOP00000034973.1"/>
    </source>
</evidence>
<dbReference type="GO" id="GO:0010833">
    <property type="term" value="P:telomere maintenance via telomere lengthening"/>
    <property type="evidence" value="ECO:0007669"/>
    <property type="project" value="Ensembl"/>
</dbReference>
<dbReference type="GO" id="GO:0098505">
    <property type="term" value="F:G-rich strand telomeric DNA binding"/>
    <property type="evidence" value="ECO:0007669"/>
    <property type="project" value="Ensembl"/>
</dbReference>
<dbReference type="Ensembl" id="ENSSBOT00000051899.1">
    <property type="protein sequence ID" value="ENSSBOP00000034973.1"/>
    <property type="gene ID" value="ENSSBOG00000033635.1"/>
</dbReference>
<dbReference type="GO" id="GO:0071425">
    <property type="term" value="P:hematopoietic stem cell proliferation"/>
    <property type="evidence" value="ECO:0007669"/>
    <property type="project" value="Ensembl"/>
</dbReference>
<comment type="subcellular location">
    <subcellularLocation>
        <location evidence="2">Chromosome</location>
        <location evidence="2">Telomere</location>
    </subcellularLocation>
    <subcellularLocation>
        <location evidence="1">Nucleus</location>
    </subcellularLocation>
</comment>
<name>A0A2K6USU9_SAIBB</name>
<evidence type="ECO:0000256" key="1">
    <source>
        <dbReference type="ARBA" id="ARBA00004123"/>
    </source>
</evidence>
<feature type="region of interest" description="Disordered" evidence="9">
    <location>
        <begin position="52"/>
        <end position="139"/>
    </location>
</feature>
<evidence type="ECO:0000256" key="6">
    <source>
        <dbReference type="ARBA" id="ARBA00022895"/>
    </source>
</evidence>
<evidence type="ECO:0000256" key="8">
    <source>
        <dbReference type="ARBA" id="ARBA00023242"/>
    </source>
</evidence>
<dbReference type="GO" id="GO:0045740">
    <property type="term" value="P:positive regulation of DNA replication"/>
    <property type="evidence" value="ECO:0007669"/>
    <property type="project" value="Ensembl"/>
</dbReference>
<organism evidence="10 11">
    <name type="scientific">Saimiri boliviensis boliviensis</name>
    <name type="common">Bolivian squirrel monkey</name>
    <dbReference type="NCBI Taxonomy" id="39432"/>
    <lineage>
        <taxon>Eukaryota</taxon>
        <taxon>Metazoa</taxon>
        <taxon>Chordata</taxon>
        <taxon>Craniata</taxon>
        <taxon>Vertebrata</taxon>
        <taxon>Euteleostomi</taxon>
        <taxon>Mammalia</taxon>
        <taxon>Eutheria</taxon>
        <taxon>Euarchontoglires</taxon>
        <taxon>Primates</taxon>
        <taxon>Haplorrhini</taxon>
        <taxon>Platyrrhini</taxon>
        <taxon>Cebidae</taxon>
        <taxon>Saimiriinae</taxon>
        <taxon>Saimiri</taxon>
    </lineage>
</organism>
<keyword evidence="7" id="KW-0238">DNA-binding</keyword>
<comment type="similarity">
    <text evidence="3">Belongs to the CTC1 family.</text>
</comment>
<dbReference type="InterPro" id="IPR042617">
    <property type="entry name" value="CTC1-like"/>
</dbReference>
<dbReference type="PANTHER" id="PTHR14865">
    <property type="entry name" value="CST COMPLEX SUBUNIT CTC1"/>
    <property type="match status" value="1"/>
</dbReference>
<dbReference type="GO" id="GO:0048539">
    <property type="term" value="P:bone marrow development"/>
    <property type="evidence" value="ECO:0007669"/>
    <property type="project" value="Ensembl"/>
</dbReference>
<dbReference type="PANTHER" id="PTHR14865:SF2">
    <property type="entry name" value="CST COMPLEX SUBUNIT CTC1"/>
    <property type="match status" value="1"/>
</dbReference>
<feature type="region of interest" description="Disordered" evidence="9">
    <location>
        <begin position="476"/>
        <end position="499"/>
    </location>
</feature>
<dbReference type="GO" id="GO:1990879">
    <property type="term" value="C:CST complex"/>
    <property type="evidence" value="ECO:0007669"/>
    <property type="project" value="Ensembl"/>
</dbReference>
<dbReference type="GeneTree" id="ENSGT00390000011553"/>
<protein>
    <recommendedName>
        <fullName evidence="4">CST complex subunit CTC1</fullName>
    </recommendedName>
</protein>
<dbReference type="GO" id="GO:0032211">
    <property type="term" value="P:negative regulation of telomere maintenance via telomerase"/>
    <property type="evidence" value="ECO:0007669"/>
    <property type="project" value="Ensembl"/>
</dbReference>
<proteinExistence type="inferred from homology"/>
<evidence type="ECO:0000256" key="3">
    <source>
        <dbReference type="ARBA" id="ARBA00006332"/>
    </source>
</evidence>
<dbReference type="GO" id="GO:0090399">
    <property type="term" value="P:replicative senescence"/>
    <property type="evidence" value="ECO:0007669"/>
    <property type="project" value="Ensembl"/>
</dbReference>
<dbReference type="Proteomes" id="UP000233220">
    <property type="component" value="Unplaced"/>
</dbReference>
<evidence type="ECO:0000256" key="2">
    <source>
        <dbReference type="ARBA" id="ARBA00004574"/>
    </source>
</evidence>
<evidence type="ECO:0000256" key="4">
    <source>
        <dbReference type="ARBA" id="ARBA00016175"/>
    </source>
</evidence>
<dbReference type="GO" id="GO:0005654">
    <property type="term" value="C:nucleoplasm"/>
    <property type="evidence" value="ECO:0007669"/>
    <property type="project" value="Ensembl"/>
</dbReference>
<dbReference type="STRING" id="39432.ENSSBOP00000034973"/>
<evidence type="ECO:0000256" key="9">
    <source>
        <dbReference type="SAM" id="MobiDB-lite"/>
    </source>
</evidence>
<dbReference type="GO" id="GO:0006974">
    <property type="term" value="P:DNA damage response"/>
    <property type="evidence" value="ECO:0007669"/>
    <property type="project" value="Ensembl"/>
</dbReference>
<reference evidence="10" key="2">
    <citation type="submission" date="2025-09" db="UniProtKB">
        <authorList>
            <consortium name="Ensembl"/>
        </authorList>
    </citation>
    <scope>IDENTIFICATION</scope>
</reference>
<dbReference type="GO" id="GO:0048538">
    <property type="term" value="P:thymus development"/>
    <property type="evidence" value="ECO:0007669"/>
    <property type="project" value="Ensembl"/>
</dbReference>
<evidence type="ECO:0000256" key="7">
    <source>
        <dbReference type="ARBA" id="ARBA00023125"/>
    </source>
</evidence>
<keyword evidence="5" id="KW-0158">Chromosome</keyword>
<keyword evidence="11" id="KW-1185">Reference proteome</keyword>
<dbReference type="Pfam" id="PF15489">
    <property type="entry name" value="CTC1"/>
    <property type="match status" value="1"/>
</dbReference>
<dbReference type="GO" id="GO:0010389">
    <property type="term" value="P:regulation of G2/M transition of mitotic cell cycle"/>
    <property type="evidence" value="ECO:0007669"/>
    <property type="project" value="Ensembl"/>
</dbReference>
<dbReference type="GO" id="GO:0048146">
    <property type="term" value="P:positive regulation of fibroblast proliferation"/>
    <property type="evidence" value="ECO:0007669"/>
    <property type="project" value="Ensembl"/>
</dbReference>
<dbReference type="GO" id="GO:0035264">
    <property type="term" value="P:multicellular organism growth"/>
    <property type="evidence" value="ECO:0007669"/>
    <property type="project" value="Ensembl"/>
</dbReference>
<dbReference type="InterPro" id="IPR029156">
    <property type="entry name" value="CTC1"/>
</dbReference>
<feature type="compositionally biased region" description="Basic and acidic residues" evidence="9">
    <location>
        <begin position="87"/>
        <end position="96"/>
    </location>
</feature>
<evidence type="ECO:0000256" key="5">
    <source>
        <dbReference type="ARBA" id="ARBA00022454"/>
    </source>
</evidence>
<accession>A0A2K6USU9</accession>
<gene>
    <name evidence="10" type="primary">CTC1</name>
</gene>